<dbReference type="KEGG" id="pbp:STSP1_00079"/>
<dbReference type="SUPFAM" id="SSF52540">
    <property type="entry name" value="P-loop containing nucleoside triphosphate hydrolases"/>
    <property type="match status" value="1"/>
</dbReference>
<dbReference type="Gene3D" id="3.30.450.90">
    <property type="match status" value="1"/>
</dbReference>
<proteinExistence type="inferred from homology"/>
<dbReference type="RefSeq" id="WP_204844956.1">
    <property type="nucleotide sequence ID" value="NZ_CP021023.1"/>
</dbReference>
<dbReference type="GO" id="GO:0005524">
    <property type="term" value="F:ATP binding"/>
    <property type="evidence" value="ECO:0007669"/>
    <property type="project" value="InterPro"/>
</dbReference>
<sequence length="364" mass="40726">MMKITEALEKAVEQKASDIHINIGLPPVIRKNTVIMGLDFPEITADDLRSFLEEFVYEGGQEKLAKNKDIDFAVMLKSRNRFRVNVHYQRGKPALSFRIIPNSIPELEELELPGAVEEIMGLPRGLVLVTGPTGSGKSTTLASTINKINQQSAKRIITLEDPIEYLFENNLSHIEQRELGRDVTNFASGLKHAMRQDPDIIMLGEMRDLETTSAAITAAETGHLVLSTLHTINAAQTIERIIDIYPDGQQNHIRSLLSNTLKAVVSQTLFQRKDLEGMIPCSEVLICNSAAKNCIRDNRLHEIPNIIETSRQLGMHSLDKSILDTFYRGAIYKSDAVAKSSNQTQMQKLLGKVYDEKDFAPIVF</sequence>
<dbReference type="Gene3D" id="3.40.50.300">
    <property type="entry name" value="P-loop containing nucleotide triphosphate hydrolases"/>
    <property type="match status" value="1"/>
</dbReference>
<dbReference type="PANTHER" id="PTHR30486">
    <property type="entry name" value="TWITCHING MOTILITY PROTEIN PILT"/>
    <property type="match status" value="1"/>
</dbReference>
<reference evidence="4" key="1">
    <citation type="submission" date="2017-04" db="EMBL/GenBank/DDBJ databases">
        <title>Comparative genomics and description of representatives of a novel lineage of planctomycetes thriving in anoxic sediments.</title>
        <authorList>
            <person name="Spring S."/>
            <person name="Bunk B."/>
            <person name="Sproer C."/>
        </authorList>
    </citation>
    <scope>NUCLEOTIDE SEQUENCE [LARGE SCALE GENOMIC DNA]</scope>
    <source>
        <strain evidence="4">ST-PulAB-D4</strain>
    </source>
</reference>
<dbReference type="PROSITE" id="PS00662">
    <property type="entry name" value="T2SP_E"/>
    <property type="match status" value="1"/>
</dbReference>
<dbReference type="InterPro" id="IPR001482">
    <property type="entry name" value="T2SS/T4SS_dom"/>
</dbReference>
<dbReference type="AlphaFoldDB" id="A0A1W6LIX8"/>
<name>A0A1W6LIX8_9BACT</name>
<keyword evidence="4" id="KW-1185">Reference proteome</keyword>
<accession>A0A1W6LIX8</accession>
<dbReference type="InterPro" id="IPR006321">
    <property type="entry name" value="PilT/PilU"/>
</dbReference>
<dbReference type="NCBIfam" id="TIGR01420">
    <property type="entry name" value="pilT_fam"/>
    <property type="match status" value="1"/>
</dbReference>
<dbReference type="InterPro" id="IPR050921">
    <property type="entry name" value="T4SS_GSP_E_ATPase"/>
</dbReference>
<dbReference type="EMBL" id="CP021023">
    <property type="protein sequence ID" value="ARN55715.1"/>
    <property type="molecule type" value="Genomic_DNA"/>
</dbReference>
<dbReference type="InterPro" id="IPR003593">
    <property type="entry name" value="AAA+_ATPase"/>
</dbReference>
<comment type="similarity">
    <text evidence="1">Belongs to the GSP E family.</text>
</comment>
<organism evidence="3 4">
    <name type="scientific">Sedimentisphaera salicampi</name>
    <dbReference type="NCBI Taxonomy" id="1941349"/>
    <lineage>
        <taxon>Bacteria</taxon>
        <taxon>Pseudomonadati</taxon>
        <taxon>Planctomycetota</taxon>
        <taxon>Phycisphaerae</taxon>
        <taxon>Sedimentisphaerales</taxon>
        <taxon>Sedimentisphaeraceae</taxon>
        <taxon>Sedimentisphaera</taxon>
    </lineage>
</organism>
<dbReference type="InterPro" id="IPR027417">
    <property type="entry name" value="P-loop_NTPase"/>
</dbReference>
<dbReference type="Proteomes" id="UP000193334">
    <property type="component" value="Chromosome"/>
</dbReference>
<dbReference type="GO" id="GO:0016887">
    <property type="term" value="F:ATP hydrolysis activity"/>
    <property type="evidence" value="ECO:0007669"/>
    <property type="project" value="InterPro"/>
</dbReference>
<evidence type="ECO:0000256" key="1">
    <source>
        <dbReference type="ARBA" id="ARBA00006611"/>
    </source>
</evidence>
<dbReference type="STRING" id="1941349.STSP1_00079"/>
<protein>
    <submittedName>
        <fullName evidence="3">Twitching mobility protein</fullName>
    </submittedName>
</protein>
<evidence type="ECO:0000259" key="2">
    <source>
        <dbReference type="PROSITE" id="PS00662"/>
    </source>
</evidence>
<evidence type="ECO:0000313" key="4">
    <source>
        <dbReference type="Proteomes" id="UP000193334"/>
    </source>
</evidence>
<evidence type="ECO:0000313" key="3">
    <source>
        <dbReference type="EMBL" id="ARN55715.1"/>
    </source>
</evidence>
<dbReference type="Pfam" id="PF00437">
    <property type="entry name" value="T2SSE"/>
    <property type="match status" value="1"/>
</dbReference>
<feature type="domain" description="Bacterial type II secretion system protein E" evidence="2">
    <location>
        <begin position="194"/>
        <end position="208"/>
    </location>
</feature>
<dbReference type="PANTHER" id="PTHR30486:SF16">
    <property type="entry name" value="TWITCHING MOTILITY PROTEIN PILT"/>
    <property type="match status" value="1"/>
</dbReference>
<dbReference type="CDD" id="cd01131">
    <property type="entry name" value="PilT"/>
    <property type="match status" value="1"/>
</dbReference>
<gene>
    <name evidence="3" type="primary">pilT_1</name>
    <name evidence="3" type="ORF">STSP1_00079</name>
</gene>
<dbReference type="SMART" id="SM00382">
    <property type="entry name" value="AAA"/>
    <property type="match status" value="1"/>
</dbReference>